<keyword evidence="3" id="KW-1185">Reference proteome</keyword>
<dbReference type="InterPro" id="IPR039569">
    <property type="entry name" value="FAS1-like_DH_region"/>
</dbReference>
<dbReference type="CDD" id="cd03441">
    <property type="entry name" value="R_hydratase_like"/>
    <property type="match status" value="1"/>
</dbReference>
<dbReference type="InterPro" id="IPR029069">
    <property type="entry name" value="HotDog_dom_sf"/>
</dbReference>
<organism evidence="2 3">
    <name type="scientific">Geodia barretti</name>
    <name type="common">Barrett's horny sponge</name>
    <dbReference type="NCBI Taxonomy" id="519541"/>
    <lineage>
        <taxon>Eukaryota</taxon>
        <taxon>Metazoa</taxon>
        <taxon>Porifera</taxon>
        <taxon>Demospongiae</taxon>
        <taxon>Heteroscleromorpha</taxon>
        <taxon>Tetractinellida</taxon>
        <taxon>Astrophorina</taxon>
        <taxon>Geodiidae</taxon>
        <taxon>Geodia</taxon>
    </lineage>
</organism>
<evidence type="ECO:0000313" key="2">
    <source>
        <dbReference type="EMBL" id="CAI8000697.1"/>
    </source>
</evidence>
<sequence>MTSQNERERVVETLPEIEGGITPEAVARAKAMIGTRMRTENFVRDASLGALLNFVNGIGDSNPMFRDQEYAAYSKYGSIIGHPCAPYMRHWSGRTRWGLPGVHGFFAGNDWEYFRNLRPGDAVNCIERVLDVQERQSRYSETLVIQFMETIYTNQRDELLARVVGWCTRHQRRASRERGKYASVPRRHEYTPEELEAIDQQVLAEKARGGQPRYFEDTNIGDELEPVIRGPLSLQDVSAFLVGTGRSSAHGVLLREALRHPDHFFRNPEAGGGLEYTGIGHLRDSVAEAVGVPGAYDYGPQRVSWMGTLVTNWMGDDAFLKRLRVECRRFNVYGDTQWCKGRVIGKHVHDGAPLVDLEIWAENQRGEITAPGQATVMLPSRDPRLPWFTDGRDLTLRDAPRSEQMPPILPE</sequence>
<protein>
    <recommendedName>
        <fullName evidence="1">FAS1-like dehydratase domain-containing protein</fullName>
    </recommendedName>
</protein>
<evidence type="ECO:0000313" key="3">
    <source>
        <dbReference type="Proteomes" id="UP001174909"/>
    </source>
</evidence>
<dbReference type="EMBL" id="CASHTH010000414">
    <property type="protein sequence ID" value="CAI8000697.1"/>
    <property type="molecule type" value="Genomic_DNA"/>
</dbReference>
<feature type="domain" description="FAS1-like dehydratase" evidence="1">
    <location>
        <begin position="47"/>
        <end position="161"/>
    </location>
</feature>
<accession>A0AA35R1M7</accession>
<reference evidence="2" key="1">
    <citation type="submission" date="2023-03" db="EMBL/GenBank/DDBJ databases">
        <authorList>
            <person name="Steffen K."/>
            <person name="Cardenas P."/>
        </authorList>
    </citation>
    <scope>NUCLEOTIDE SEQUENCE</scope>
</reference>
<comment type="caution">
    <text evidence="2">The sequence shown here is derived from an EMBL/GenBank/DDBJ whole genome shotgun (WGS) entry which is preliminary data.</text>
</comment>
<dbReference type="Pfam" id="PF13452">
    <property type="entry name" value="FAS1_DH_region"/>
    <property type="match status" value="1"/>
</dbReference>
<dbReference type="AlphaFoldDB" id="A0AA35R1M7"/>
<dbReference type="SUPFAM" id="SSF54637">
    <property type="entry name" value="Thioesterase/thiol ester dehydrase-isomerase"/>
    <property type="match status" value="2"/>
</dbReference>
<evidence type="ECO:0000259" key="1">
    <source>
        <dbReference type="Pfam" id="PF13452"/>
    </source>
</evidence>
<dbReference type="Gene3D" id="3.10.129.10">
    <property type="entry name" value="Hotdog Thioesterase"/>
    <property type="match status" value="2"/>
</dbReference>
<proteinExistence type="predicted"/>
<dbReference type="Proteomes" id="UP001174909">
    <property type="component" value="Unassembled WGS sequence"/>
</dbReference>
<name>A0AA35R1M7_GEOBA</name>
<gene>
    <name evidence="2" type="ORF">GBAR_LOCUS3009</name>
</gene>